<evidence type="ECO:0000313" key="6">
    <source>
        <dbReference type="Proteomes" id="UP000886751"/>
    </source>
</evidence>
<dbReference type="Proteomes" id="UP000886751">
    <property type="component" value="Unassembled WGS sequence"/>
</dbReference>
<evidence type="ECO:0000313" key="5">
    <source>
        <dbReference type="EMBL" id="HIX95445.1"/>
    </source>
</evidence>
<dbReference type="SUPFAM" id="SSF52172">
    <property type="entry name" value="CheY-like"/>
    <property type="match status" value="1"/>
</dbReference>
<proteinExistence type="predicted"/>
<dbReference type="Gene3D" id="3.40.50.2300">
    <property type="match status" value="1"/>
</dbReference>
<comment type="caution">
    <text evidence="5">The sequence shown here is derived from an EMBL/GenBank/DDBJ whole genome shotgun (WGS) entry which is preliminary data.</text>
</comment>
<evidence type="ECO:0000256" key="2">
    <source>
        <dbReference type="ARBA" id="ARBA00024867"/>
    </source>
</evidence>
<feature type="modified residue" description="4-aspartylphosphate" evidence="3">
    <location>
        <position position="63"/>
    </location>
</feature>
<dbReference type="PROSITE" id="PS50110">
    <property type="entry name" value="RESPONSE_REGULATORY"/>
    <property type="match status" value="1"/>
</dbReference>
<accession>A0A9D1Y4X0</accession>
<keyword evidence="3" id="KW-0597">Phosphoprotein</keyword>
<name>A0A9D1Y4X0_9FIRM</name>
<sequence>MPSAPGRQTVVAVFASVARLERECIRLYAQTHPEVRAAAVVPDGAQLLQLLRSGLHPQVVVLDAMLGGIFSLVEEIRALHLEPEPALLLMVPLPEKSAARDAIQALGNCELLLKPCCMKDLFDQVYLMGVGADQFRLYRIRRCCRRYLQQMQADPAMSGCDYLEQMLLYAMTSERPLPLAALYQLTAQDNNTQEGSIAAAIGRLSRKMQRQGTPVYRELCRRCGLPETASLPNGKLLKAMLELLQQEIV</sequence>
<reference evidence="5" key="1">
    <citation type="journal article" date="2021" name="PeerJ">
        <title>Extensive microbial diversity within the chicken gut microbiome revealed by metagenomics and culture.</title>
        <authorList>
            <person name="Gilroy R."/>
            <person name="Ravi A."/>
            <person name="Getino M."/>
            <person name="Pursley I."/>
            <person name="Horton D.L."/>
            <person name="Alikhan N.F."/>
            <person name="Baker D."/>
            <person name="Gharbi K."/>
            <person name="Hall N."/>
            <person name="Watson M."/>
            <person name="Adriaenssens E.M."/>
            <person name="Foster-Nyarko E."/>
            <person name="Jarju S."/>
            <person name="Secka A."/>
            <person name="Antonio M."/>
            <person name="Oren A."/>
            <person name="Chaudhuri R.R."/>
            <person name="La Ragione R."/>
            <person name="Hildebrand F."/>
            <person name="Pallen M.J."/>
        </authorList>
    </citation>
    <scope>NUCLEOTIDE SEQUENCE</scope>
    <source>
        <strain evidence="5">ChiHecec2B26-7398</strain>
    </source>
</reference>
<protein>
    <recommendedName>
        <fullName evidence="1">Stage 0 sporulation protein A homolog</fullName>
    </recommendedName>
</protein>
<dbReference type="InterPro" id="IPR001789">
    <property type="entry name" value="Sig_transdc_resp-reg_receiver"/>
</dbReference>
<organism evidence="5 6">
    <name type="scientific">Candidatus Gemmiger excrementipullorum</name>
    <dbReference type="NCBI Taxonomy" id="2838610"/>
    <lineage>
        <taxon>Bacteria</taxon>
        <taxon>Bacillati</taxon>
        <taxon>Bacillota</taxon>
        <taxon>Clostridia</taxon>
        <taxon>Eubacteriales</taxon>
        <taxon>Gemmiger</taxon>
    </lineage>
</organism>
<gene>
    <name evidence="5" type="ORF">H9846_08310</name>
</gene>
<evidence type="ECO:0000259" key="4">
    <source>
        <dbReference type="PROSITE" id="PS50110"/>
    </source>
</evidence>
<evidence type="ECO:0000256" key="3">
    <source>
        <dbReference type="PROSITE-ProRule" id="PRU00169"/>
    </source>
</evidence>
<reference evidence="5" key="2">
    <citation type="submission" date="2021-04" db="EMBL/GenBank/DDBJ databases">
        <authorList>
            <person name="Gilroy R."/>
        </authorList>
    </citation>
    <scope>NUCLEOTIDE SEQUENCE</scope>
    <source>
        <strain evidence="5">ChiHecec2B26-7398</strain>
    </source>
</reference>
<evidence type="ECO:0000256" key="1">
    <source>
        <dbReference type="ARBA" id="ARBA00018672"/>
    </source>
</evidence>
<dbReference type="GO" id="GO:0000160">
    <property type="term" value="P:phosphorelay signal transduction system"/>
    <property type="evidence" value="ECO:0007669"/>
    <property type="project" value="InterPro"/>
</dbReference>
<dbReference type="InterPro" id="IPR011006">
    <property type="entry name" value="CheY-like_superfamily"/>
</dbReference>
<comment type="function">
    <text evidence="2">May play the central regulatory role in sporulation. It may be an element of the effector pathway responsible for the activation of sporulation genes in response to nutritional stress. Spo0A may act in concert with spo0H (a sigma factor) to control the expression of some genes that are critical to the sporulation process.</text>
</comment>
<feature type="domain" description="Response regulatory" evidence="4">
    <location>
        <begin position="11"/>
        <end position="129"/>
    </location>
</feature>
<dbReference type="EMBL" id="DXEI01000125">
    <property type="protein sequence ID" value="HIX95445.1"/>
    <property type="molecule type" value="Genomic_DNA"/>
</dbReference>
<dbReference type="AlphaFoldDB" id="A0A9D1Y4X0"/>